<feature type="region of interest" description="Disordered" evidence="1">
    <location>
        <begin position="14"/>
        <end position="111"/>
    </location>
</feature>
<feature type="region of interest" description="Disordered" evidence="1">
    <location>
        <begin position="136"/>
        <end position="193"/>
    </location>
</feature>
<gene>
    <name evidence="2" type="ORF">MCNOR_0106</name>
</gene>
<evidence type="ECO:0000313" key="2">
    <source>
        <dbReference type="EMBL" id="CAI8721855.1"/>
    </source>
</evidence>
<dbReference type="AlphaFoldDB" id="A0AA35XYN4"/>
<name>A0AA35XYN4_METCP</name>
<dbReference type="EMBL" id="OX458332">
    <property type="protein sequence ID" value="CAI8721855.1"/>
    <property type="molecule type" value="Genomic_DNA"/>
</dbReference>
<proteinExistence type="predicted"/>
<dbReference type="Proteomes" id="UP001158598">
    <property type="component" value="Chromosome"/>
</dbReference>
<evidence type="ECO:0000313" key="3">
    <source>
        <dbReference type="Proteomes" id="UP001158598"/>
    </source>
</evidence>
<evidence type="ECO:0000256" key="1">
    <source>
        <dbReference type="SAM" id="MobiDB-lite"/>
    </source>
</evidence>
<feature type="compositionally biased region" description="Basic and acidic residues" evidence="1">
    <location>
        <begin position="136"/>
        <end position="155"/>
    </location>
</feature>
<reference evidence="2" key="1">
    <citation type="submission" date="2023-03" db="EMBL/GenBank/DDBJ databases">
        <authorList>
            <person name="Pearce D."/>
        </authorList>
    </citation>
    <scope>NUCLEOTIDE SEQUENCE</scope>
    <source>
        <strain evidence="2">Mc</strain>
    </source>
</reference>
<feature type="compositionally biased region" description="Basic and acidic residues" evidence="1">
    <location>
        <begin position="90"/>
        <end position="106"/>
    </location>
</feature>
<feature type="compositionally biased region" description="Basic and acidic residues" evidence="1">
    <location>
        <begin position="255"/>
        <end position="267"/>
    </location>
</feature>
<sequence>MRTWRWLRSMCRSDAGAAPVPGPPLQQVDGQQQGERDQQHGHRQGGGAGVVVLLQLGDDEQRGDFRDQRNVAGDEDHRAVFADATGEGQGEARHQGGGDGRQDHLQEGLPAGGAQAGRRFLQLPFQVFQDRLYRPHHEGQADEGQGDRDAQRGEGDLESGLGRELPDPALAGIQRGKRDAGDGGGQGEGQVDEGVGQLASGELVAHQHPGHQQAHDGVDRRGGERGAEGQLVGRQYARGGDGFEEAAPAEGGALEEGRRQRDQHDQAEIEQGEAQRQRKAGQDAVLPVGPHVFVRFGEAMIEREFIRAFIH</sequence>
<feature type="compositionally biased region" description="Basic and acidic residues" evidence="1">
    <location>
        <begin position="59"/>
        <end position="80"/>
    </location>
</feature>
<feature type="compositionally biased region" description="Basic and acidic residues" evidence="1">
    <location>
        <begin position="213"/>
        <end position="227"/>
    </location>
</feature>
<organism evidence="2 3">
    <name type="scientific">Methylococcus capsulatus</name>
    <dbReference type="NCBI Taxonomy" id="414"/>
    <lineage>
        <taxon>Bacteria</taxon>
        <taxon>Pseudomonadati</taxon>
        <taxon>Pseudomonadota</taxon>
        <taxon>Gammaproteobacteria</taxon>
        <taxon>Methylococcales</taxon>
        <taxon>Methylococcaceae</taxon>
        <taxon>Methylococcus</taxon>
    </lineage>
</organism>
<feature type="region of interest" description="Disordered" evidence="1">
    <location>
        <begin position="207"/>
        <end position="284"/>
    </location>
</feature>
<protein>
    <submittedName>
        <fullName evidence="2">Uncharacterized protein</fullName>
    </submittedName>
</protein>
<accession>A0AA35XYN4</accession>